<sequence length="159" mass="18597">MENLNRVRIQFGVGKREETLSVGNRTYHHHHPHPHPHHQRNHHPFLHRSIPPPPPPPSHHPAAQVCPKYAQFQWRGMLKQPSQPPNYLYNNRGRHETSAQIKPEDEKQGRKRSHLRYSHAVLQPTYISPHFQIHADATTPSYPIIYFPSVISSHRNDCD</sequence>
<keyword evidence="3" id="KW-1185">Reference proteome</keyword>
<evidence type="ECO:0000313" key="2">
    <source>
        <dbReference type="EMBL" id="KAL2811686.1"/>
    </source>
</evidence>
<dbReference type="Proteomes" id="UP001610334">
    <property type="component" value="Unassembled WGS sequence"/>
</dbReference>
<feature type="region of interest" description="Disordered" evidence="1">
    <location>
        <begin position="25"/>
        <end position="45"/>
    </location>
</feature>
<gene>
    <name evidence="2" type="ORF">BJX63DRAFT_272028</name>
</gene>
<dbReference type="EMBL" id="JBFXLT010000055">
    <property type="protein sequence ID" value="KAL2811686.1"/>
    <property type="molecule type" value="Genomic_DNA"/>
</dbReference>
<protein>
    <submittedName>
        <fullName evidence="2">Uncharacterized protein</fullName>
    </submittedName>
</protein>
<organism evidence="2 3">
    <name type="scientific">Aspergillus granulosus</name>
    <dbReference type="NCBI Taxonomy" id="176169"/>
    <lineage>
        <taxon>Eukaryota</taxon>
        <taxon>Fungi</taxon>
        <taxon>Dikarya</taxon>
        <taxon>Ascomycota</taxon>
        <taxon>Pezizomycotina</taxon>
        <taxon>Eurotiomycetes</taxon>
        <taxon>Eurotiomycetidae</taxon>
        <taxon>Eurotiales</taxon>
        <taxon>Aspergillaceae</taxon>
        <taxon>Aspergillus</taxon>
        <taxon>Aspergillus subgen. Nidulantes</taxon>
    </lineage>
</organism>
<feature type="compositionally biased region" description="Basic and acidic residues" evidence="1">
    <location>
        <begin position="93"/>
        <end position="108"/>
    </location>
</feature>
<feature type="compositionally biased region" description="Basic residues" evidence="1">
    <location>
        <begin position="26"/>
        <end position="45"/>
    </location>
</feature>
<name>A0ABR4H899_9EURO</name>
<evidence type="ECO:0000313" key="3">
    <source>
        <dbReference type="Proteomes" id="UP001610334"/>
    </source>
</evidence>
<feature type="region of interest" description="Disordered" evidence="1">
    <location>
        <begin position="79"/>
        <end position="112"/>
    </location>
</feature>
<comment type="caution">
    <text evidence="2">The sequence shown here is derived from an EMBL/GenBank/DDBJ whole genome shotgun (WGS) entry which is preliminary data.</text>
</comment>
<accession>A0ABR4H899</accession>
<evidence type="ECO:0000256" key="1">
    <source>
        <dbReference type="SAM" id="MobiDB-lite"/>
    </source>
</evidence>
<reference evidence="2 3" key="1">
    <citation type="submission" date="2024-07" db="EMBL/GenBank/DDBJ databases">
        <title>Section-level genome sequencing and comparative genomics of Aspergillus sections Usti and Cavernicolus.</title>
        <authorList>
            <consortium name="Lawrence Berkeley National Laboratory"/>
            <person name="Nybo J.L."/>
            <person name="Vesth T.C."/>
            <person name="Theobald S."/>
            <person name="Frisvad J.C."/>
            <person name="Larsen T.O."/>
            <person name="Kjaerboelling I."/>
            <person name="Rothschild-Mancinelli K."/>
            <person name="Lyhne E.K."/>
            <person name="Kogle M.E."/>
            <person name="Barry K."/>
            <person name="Clum A."/>
            <person name="Na H."/>
            <person name="Ledsgaard L."/>
            <person name="Lin J."/>
            <person name="Lipzen A."/>
            <person name="Kuo A."/>
            <person name="Riley R."/>
            <person name="Mondo S."/>
            <person name="Labutti K."/>
            <person name="Haridas S."/>
            <person name="Pangalinan J."/>
            <person name="Salamov A.A."/>
            <person name="Simmons B.A."/>
            <person name="Magnuson J.K."/>
            <person name="Chen J."/>
            <person name="Drula E."/>
            <person name="Henrissat B."/>
            <person name="Wiebenga A."/>
            <person name="Lubbers R.J."/>
            <person name="Gomes A.C."/>
            <person name="Makela M.R."/>
            <person name="Stajich J."/>
            <person name="Grigoriev I.V."/>
            <person name="Mortensen U.H."/>
            <person name="De Vries R.P."/>
            <person name="Baker S.E."/>
            <person name="Andersen M.R."/>
        </authorList>
    </citation>
    <scope>NUCLEOTIDE SEQUENCE [LARGE SCALE GENOMIC DNA]</scope>
    <source>
        <strain evidence="2 3">CBS 588.65</strain>
    </source>
</reference>
<proteinExistence type="predicted"/>